<evidence type="ECO:0000313" key="2">
    <source>
        <dbReference type="EMBL" id="KAF2010299.1"/>
    </source>
</evidence>
<keyword evidence="1" id="KW-0812">Transmembrane</keyword>
<accession>A0A6A5XBL7</accession>
<organism evidence="2 3">
    <name type="scientific">Aaosphaeria arxii CBS 175.79</name>
    <dbReference type="NCBI Taxonomy" id="1450172"/>
    <lineage>
        <taxon>Eukaryota</taxon>
        <taxon>Fungi</taxon>
        <taxon>Dikarya</taxon>
        <taxon>Ascomycota</taxon>
        <taxon>Pezizomycotina</taxon>
        <taxon>Dothideomycetes</taxon>
        <taxon>Pleosporomycetidae</taxon>
        <taxon>Pleosporales</taxon>
        <taxon>Pleosporales incertae sedis</taxon>
        <taxon>Aaosphaeria</taxon>
    </lineage>
</organism>
<dbReference type="Proteomes" id="UP000799778">
    <property type="component" value="Unassembled WGS sequence"/>
</dbReference>
<keyword evidence="1" id="KW-1133">Transmembrane helix</keyword>
<feature type="transmembrane region" description="Helical" evidence="1">
    <location>
        <begin position="58"/>
        <end position="78"/>
    </location>
</feature>
<keyword evidence="1" id="KW-0472">Membrane</keyword>
<dbReference type="AlphaFoldDB" id="A0A6A5XBL7"/>
<reference evidence="2" key="1">
    <citation type="journal article" date="2020" name="Stud. Mycol.">
        <title>101 Dothideomycetes genomes: a test case for predicting lifestyles and emergence of pathogens.</title>
        <authorList>
            <person name="Haridas S."/>
            <person name="Albert R."/>
            <person name="Binder M."/>
            <person name="Bloem J."/>
            <person name="Labutti K."/>
            <person name="Salamov A."/>
            <person name="Andreopoulos B."/>
            <person name="Baker S."/>
            <person name="Barry K."/>
            <person name="Bills G."/>
            <person name="Bluhm B."/>
            <person name="Cannon C."/>
            <person name="Castanera R."/>
            <person name="Culley D."/>
            <person name="Daum C."/>
            <person name="Ezra D."/>
            <person name="Gonzalez J."/>
            <person name="Henrissat B."/>
            <person name="Kuo A."/>
            <person name="Liang C."/>
            <person name="Lipzen A."/>
            <person name="Lutzoni F."/>
            <person name="Magnuson J."/>
            <person name="Mondo S."/>
            <person name="Nolan M."/>
            <person name="Ohm R."/>
            <person name="Pangilinan J."/>
            <person name="Park H.-J."/>
            <person name="Ramirez L."/>
            <person name="Alfaro M."/>
            <person name="Sun H."/>
            <person name="Tritt A."/>
            <person name="Yoshinaga Y."/>
            <person name="Zwiers L.-H."/>
            <person name="Turgeon B."/>
            <person name="Goodwin S."/>
            <person name="Spatafora J."/>
            <person name="Crous P."/>
            <person name="Grigoriev I."/>
        </authorList>
    </citation>
    <scope>NUCLEOTIDE SEQUENCE</scope>
    <source>
        <strain evidence="2">CBS 175.79</strain>
    </source>
</reference>
<protein>
    <submittedName>
        <fullName evidence="2">Uncharacterized protein</fullName>
    </submittedName>
</protein>
<proteinExistence type="predicted"/>
<dbReference type="EMBL" id="ML978076">
    <property type="protein sequence ID" value="KAF2010299.1"/>
    <property type="molecule type" value="Genomic_DNA"/>
</dbReference>
<keyword evidence="3" id="KW-1185">Reference proteome</keyword>
<name>A0A6A5XBL7_9PLEO</name>
<dbReference type="GeneID" id="54291783"/>
<evidence type="ECO:0000313" key="3">
    <source>
        <dbReference type="Proteomes" id="UP000799778"/>
    </source>
</evidence>
<dbReference type="RefSeq" id="XP_033378638.1">
    <property type="nucleotide sequence ID" value="XM_033534386.1"/>
</dbReference>
<gene>
    <name evidence="2" type="ORF">BU24DRAFT_55275</name>
</gene>
<sequence>MEYSKVIIQRRVEDIRSNRCIHTMSKIRAFPTMRLCNSNAPTTQSHTNIHHTAYKPKISIFFFFFFFPSFSPFLLLSLS</sequence>
<evidence type="ECO:0000256" key="1">
    <source>
        <dbReference type="SAM" id="Phobius"/>
    </source>
</evidence>